<evidence type="ECO:0000313" key="4">
    <source>
        <dbReference type="Proteomes" id="UP000035086"/>
    </source>
</evidence>
<keyword evidence="1" id="KW-0812">Transmembrane</keyword>
<protein>
    <submittedName>
        <fullName evidence="3">Type III secretion system needle complex protein PrgH</fullName>
    </submittedName>
</protein>
<organism evidence="3 5">
    <name type="scientific">Pandoraea pulmonicola</name>
    <dbReference type="NCBI Taxonomy" id="93221"/>
    <lineage>
        <taxon>Bacteria</taxon>
        <taxon>Pseudomonadati</taxon>
        <taxon>Pseudomonadota</taxon>
        <taxon>Betaproteobacteria</taxon>
        <taxon>Burkholderiales</taxon>
        <taxon>Burkholderiaceae</taxon>
        <taxon>Pandoraea</taxon>
    </lineage>
</organism>
<evidence type="ECO:0000256" key="1">
    <source>
        <dbReference type="SAM" id="Phobius"/>
    </source>
</evidence>
<sequence>MNSHTSGPGVHHLRILFGPLYGADLSLSSRQIFFCVGDSVTGEHPLGENLVHALNATSDSIYIPYRAGAANFKLKFDGVSDESGGNAGPAIGRGYDFEIEFLSPDSVERRPAQYNTLCRFGDIVFAVKPENVPWSEEVSAFTRDCADQKEIDTGPATPSGPHTRRWGRTRLVAKMGAIILGGTALTALGYWQITRYQRAQEVASVSNLLGRAPTPNVVLAGRDGAIHVLNASQDSVDWDKQALLKSDVRDRVDVASLPAEQQRLERELDLRGFDFVTIRLDSPTHPELVLSSDSAHIVESAVNDLRQAAPYIQDVRVRTVGVTTLEQEARAALDAAGLRYRRLARENGATFDVSGALTDGELAQLQNLIGSFVRKWGTRRVDFKVAMRTDWLKGKSYREGGEGYMLVDHASWYFPQPLTGTP</sequence>
<dbReference type="AlphaFoldDB" id="A0AAJ4ZHK3"/>
<name>A0AAJ4ZHK3_PANPU</name>
<feature type="transmembrane region" description="Helical" evidence="1">
    <location>
        <begin position="171"/>
        <end position="191"/>
    </location>
</feature>
<dbReference type="KEGG" id="ppul:RO07_21160"/>
<reference evidence="3 5" key="3">
    <citation type="submission" date="2018-06" db="EMBL/GenBank/DDBJ databases">
        <authorList>
            <consortium name="Pathogen Informatics"/>
            <person name="Doyle S."/>
        </authorList>
    </citation>
    <scope>NUCLEOTIDE SEQUENCE [LARGE SCALE GENOMIC DNA]</scope>
    <source>
        <strain evidence="3 5">NCTC13159</strain>
    </source>
</reference>
<evidence type="ECO:0000313" key="5">
    <source>
        <dbReference type="Proteomes" id="UP000254589"/>
    </source>
</evidence>
<dbReference type="RefSeq" id="WP_039411182.1">
    <property type="nucleotide sequence ID" value="NZ_CP010310.2"/>
</dbReference>
<dbReference type="InterPro" id="IPR019029">
    <property type="entry name" value="T3SS_PrgH/EprH-like"/>
</dbReference>
<dbReference type="Proteomes" id="UP000254589">
    <property type="component" value="Unassembled WGS sequence"/>
</dbReference>
<keyword evidence="1" id="KW-0472">Membrane</keyword>
<dbReference type="EMBL" id="UGSJ01000002">
    <property type="protein sequence ID" value="SUD95610.1"/>
    <property type="molecule type" value="Genomic_DNA"/>
</dbReference>
<dbReference type="Proteomes" id="UP000035086">
    <property type="component" value="Chromosome"/>
</dbReference>
<dbReference type="NCBIfam" id="TIGR02554">
    <property type="entry name" value="PrgH"/>
    <property type="match status" value="1"/>
</dbReference>
<evidence type="ECO:0000313" key="2">
    <source>
        <dbReference type="EMBL" id="AJC22369.1"/>
    </source>
</evidence>
<dbReference type="InterPro" id="IPR013387">
    <property type="entry name" value="T3SS_PrgH/EprH"/>
</dbReference>
<dbReference type="Gene3D" id="2.60.200.20">
    <property type="match status" value="1"/>
</dbReference>
<dbReference type="Pfam" id="PF09480">
    <property type="entry name" value="PrgH"/>
    <property type="match status" value="1"/>
</dbReference>
<reference evidence="2" key="2">
    <citation type="submission" date="2016-11" db="EMBL/GenBank/DDBJ databases">
        <title>Complete Genome Sequencing of Pandoraea pulmonicola DSM 16583.</title>
        <authorList>
            <person name="Chan K.-G."/>
        </authorList>
    </citation>
    <scope>NUCLEOTIDE SEQUENCE</scope>
    <source>
        <strain evidence="2">DSM 16583</strain>
    </source>
</reference>
<keyword evidence="4" id="KW-1185">Reference proteome</keyword>
<keyword evidence="1" id="KW-1133">Transmembrane helix</keyword>
<dbReference type="Gene3D" id="3.30.70.1780">
    <property type="match status" value="1"/>
</dbReference>
<dbReference type="Gene3D" id="3.30.70.1770">
    <property type="match status" value="1"/>
</dbReference>
<dbReference type="EMBL" id="CP010310">
    <property type="protein sequence ID" value="AJC22369.1"/>
    <property type="molecule type" value="Genomic_DNA"/>
</dbReference>
<accession>A0AAJ4ZHK3</accession>
<proteinExistence type="predicted"/>
<evidence type="ECO:0000313" key="3">
    <source>
        <dbReference type="EMBL" id="SUD95610.1"/>
    </source>
</evidence>
<dbReference type="Gene3D" id="3.30.300.170">
    <property type="match status" value="1"/>
</dbReference>
<gene>
    <name evidence="3" type="primary">prgH_2</name>
    <name evidence="3" type="ORF">NCTC13159_05082</name>
    <name evidence="2" type="ORF">RO07_21160</name>
</gene>
<dbReference type="GO" id="GO:0016020">
    <property type="term" value="C:membrane"/>
    <property type="evidence" value="ECO:0007669"/>
    <property type="project" value="InterPro"/>
</dbReference>
<reference evidence="4" key="1">
    <citation type="submission" date="2014-12" db="EMBL/GenBank/DDBJ databases">
        <title>Complete Genome Sequencing of Pandoraea pulmonicola DSM 16583.</title>
        <authorList>
            <person name="Chan K.-G."/>
        </authorList>
    </citation>
    <scope>NUCLEOTIDE SEQUENCE [LARGE SCALE GENOMIC DNA]</scope>
    <source>
        <strain evidence="4">DSM 16583</strain>
    </source>
</reference>